<dbReference type="Pfam" id="PF00561">
    <property type="entry name" value="Abhydrolase_1"/>
    <property type="match status" value="1"/>
</dbReference>
<dbReference type="PRINTS" id="PR00111">
    <property type="entry name" value="ABHYDROLASE"/>
</dbReference>
<dbReference type="Gene3D" id="3.40.50.1820">
    <property type="entry name" value="alpha/beta hydrolase"/>
    <property type="match status" value="1"/>
</dbReference>
<keyword evidence="3" id="KW-1185">Reference proteome</keyword>
<dbReference type="PANTHER" id="PTHR43798">
    <property type="entry name" value="MONOACYLGLYCEROL LIPASE"/>
    <property type="match status" value="1"/>
</dbReference>
<protein>
    <submittedName>
        <fullName evidence="2">Pimeloyl-ACP methyl ester carboxylesterase</fullName>
    </submittedName>
</protein>
<dbReference type="SUPFAM" id="SSF53474">
    <property type="entry name" value="alpha/beta-Hydrolases"/>
    <property type="match status" value="1"/>
</dbReference>
<dbReference type="EMBL" id="JACIGI010000050">
    <property type="protein sequence ID" value="MBB4287758.1"/>
    <property type="molecule type" value="Genomic_DNA"/>
</dbReference>
<proteinExistence type="predicted"/>
<dbReference type="AlphaFoldDB" id="A0A7W6WMH0"/>
<dbReference type="RefSeq" id="WP_184437819.1">
    <property type="nucleotide sequence ID" value="NZ_JACIGI010000050.1"/>
</dbReference>
<feature type="domain" description="AB hydrolase-1" evidence="1">
    <location>
        <begin position="63"/>
        <end position="226"/>
    </location>
</feature>
<dbReference type="InterPro" id="IPR029058">
    <property type="entry name" value="AB_hydrolase_fold"/>
</dbReference>
<evidence type="ECO:0000313" key="3">
    <source>
        <dbReference type="Proteomes" id="UP000555728"/>
    </source>
</evidence>
<evidence type="ECO:0000313" key="2">
    <source>
        <dbReference type="EMBL" id="MBB4287758.1"/>
    </source>
</evidence>
<organism evidence="2 3">
    <name type="scientific">Roseospira goensis</name>
    <dbReference type="NCBI Taxonomy" id="391922"/>
    <lineage>
        <taxon>Bacteria</taxon>
        <taxon>Pseudomonadati</taxon>
        <taxon>Pseudomonadota</taxon>
        <taxon>Alphaproteobacteria</taxon>
        <taxon>Rhodospirillales</taxon>
        <taxon>Rhodospirillaceae</taxon>
        <taxon>Roseospira</taxon>
    </lineage>
</organism>
<accession>A0A7W6WMH0</accession>
<dbReference type="InterPro" id="IPR000073">
    <property type="entry name" value="AB_hydrolase_1"/>
</dbReference>
<reference evidence="2 3" key="1">
    <citation type="submission" date="2020-08" db="EMBL/GenBank/DDBJ databases">
        <title>Genome sequencing of Purple Non-Sulfur Bacteria from various extreme environments.</title>
        <authorList>
            <person name="Mayer M."/>
        </authorList>
    </citation>
    <scope>NUCLEOTIDE SEQUENCE [LARGE SCALE GENOMIC DNA]</scope>
    <source>
        <strain evidence="2 3">JA135</strain>
    </source>
</reference>
<comment type="caution">
    <text evidence="2">The sequence shown here is derived from an EMBL/GenBank/DDBJ whole genome shotgun (WGS) entry which is preliminary data.</text>
</comment>
<evidence type="ECO:0000259" key="1">
    <source>
        <dbReference type="Pfam" id="PF00561"/>
    </source>
</evidence>
<name>A0A7W6WMH0_9PROT</name>
<dbReference type="InterPro" id="IPR050266">
    <property type="entry name" value="AB_hydrolase_sf"/>
</dbReference>
<dbReference type="PANTHER" id="PTHR43798:SF29">
    <property type="entry name" value="AB HYDROLASE-1 DOMAIN-CONTAINING PROTEIN"/>
    <property type="match status" value="1"/>
</dbReference>
<dbReference type="Proteomes" id="UP000555728">
    <property type="component" value="Unassembled WGS sequence"/>
</dbReference>
<sequence length="240" mass="25843">MPAAADPADPRTPLILLPGLLCDAALWAPQVTALRDIADPVVADLTQDDSLGGMAERVLATAPPRFALAGLSMGGYVALTLALRAPERVTRLALLDTNARPDTFEQSERRRALMALAEAGRFAEVAPQLLPMLLTPAHQADDTLARTVLDMAERIGPQAFVRQQTAIMTRPDRRRELGRIRCPTLVLCGRDDALTPPALHEEMRDGIRDATLEVVDACGHLSPLEQPAAVTAALRAWLTA</sequence>
<gene>
    <name evidence="2" type="ORF">GGD88_003515</name>
</gene>